<organism evidence="1 2">
    <name type="scientific">Lasiodiplodia mahajangana</name>
    <dbReference type="NCBI Taxonomy" id="1108764"/>
    <lineage>
        <taxon>Eukaryota</taxon>
        <taxon>Fungi</taxon>
        <taxon>Dikarya</taxon>
        <taxon>Ascomycota</taxon>
        <taxon>Pezizomycotina</taxon>
        <taxon>Dothideomycetes</taxon>
        <taxon>Dothideomycetes incertae sedis</taxon>
        <taxon>Botryosphaeriales</taxon>
        <taxon>Botryosphaeriaceae</taxon>
        <taxon>Lasiodiplodia</taxon>
    </lineage>
</organism>
<accession>A0ACC2JPV7</accession>
<keyword evidence="2" id="KW-1185">Reference proteome</keyword>
<protein>
    <submittedName>
        <fullName evidence="1">Uncharacterized protein</fullName>
    </submittedName>
</protein>
<reference evidence="1" key="1">
    <citation type="submission" date="2022-12" db="EMBL/GenBank/DDBJ databases">
        <title>Genome Sequence of Lasiodiplodia mahajangana.</title>
        <authorList>
            <person name="Buettner E."/>
        </authorList>
    </citation>
    <scope>NUCLEOTIDE SEQUENCE</scope>
    <source>
        <strain evidence="1">VT137</strain>
    </source>
</reference>
<proteinExistence type="predicted"/>
<evidence type="ECO:0000313" key="2">
    <source>
        <dbReference type="Proteomes" id="UP001153332"/>
    </source>
</evidence>
<dbReference type="EMBL" id="JAPUUL010000735">
    <property type="protein sequence ID" value="KAJ8129525.1"/>
    <property type="molecule type" value="Genomic_DNA"/>
</dbReference>
<dbReference type="Proteomes" id="UP001153332">
    <property type="component" value="Unassembled WGS sequence"/>
</dbReference>
<gene>
    <name evidence="1" type="ORF">O1611_g4106</name>
</gene>
<comment type="caution">
    <text evidence="1">The sequence shown here is derived from an EMBL/GenBank/DDBJ whole genome shotgun (WGS) entry which is preliminary data.</text>
</comment>
<sequence length="922" mass="102830">MVAPANASPPMSSESNRLSALWKRFIGKDQRDLSPPAPCSEPGLSRDSSISSGIARRVSRKVIPGLPRVKTFRRQQSENRDKLEAFLPTPAERRAVSVDRRMQAPNQLLPRASAPDFFDDTGLSASKLAALSQTASAPQSPIDEKHYLSLNGIDDSTIVRDDDHTEEQVPTYPQAISTADAGSIDTTQYDALVREELEKKWILNLSMHFRDKSRREKFFVTYREKDLIWRRVTISLDYRTAPSDSLERDLINTKFQRDKSAKIYEAIRESLQDIQFYDTVTNLKLQTADGRLHVHVVEDVNEIIDFPTMQMVQHLDCRRVRESDLEFDSHMSGFVYKVRINGHTLIKKEIPGPDTIEEFLYEVNALNSLQFSRNIIEFYGIVVDDDEQVVKGLLINYADKGALIDVIYDSQEHGDQALPWAVREKWARQIVQGLSDIHETGFVQGDFTLSNIVIDNSDNARIIDINRRGCPVGWEPPEASPLVETHQRIAMYIGVKSDLYQLGMVLWALATLEDEPEHHRPLRLKPELDVPSWYREVVETCLHENPRCRLHAISLLEKFPRTLYDGVYAERLFPSISAQDGTSFPKYVARENFGLPEIRNSWPSVSNSQATSPSVSDEQDYPRRGRSPPSPLPTHHDLYQPRVSVNATWEHAHDIAALDDDPTADEARVVTPGDLEDTTDLMSAKMLTELDQMEASFRTVTGLEDEQMLLPGGDSPAQDISLKSVVEPLAVSESQNEDVTLLTENEPEDPTPIHDLTSGGNSDELPVAETRQSDKVATAEGPLEHAETTENPGKDNEVGVVAPLVDEPLAVPTAAGLGGQTESTKVSESRRKETPVDHLGADLTHDRTGDETEDISTRPTEATVMTKSDSAPRKDSLPAEPSERTDAIIADEKTGAQSPPENSDESPSTPTTEATQNTDVTA</sequence>
<evidence type="ECO:0000313" key="1">
    <source>
        <dbReference type="EMBL" id="KAJ8129525.1"/>
    </source>
</evidence>
<name>A0ACC2JPV7_9PEZI</name>